<evidence type="ECO:0000313" key="10">
    <source>
        <dbReference type="Proteomes" id="UP000198784"/>
    </source>
</evidence>
<evidence type="ECO:0000256" key="2">
    <source>
        <dbReference type="ARBA" id="ARBA00022694"/>
    </source>
</evidence>
<dbReference type="InterPro" id="IPR020094">
    <property type="entry name" value="TruA/RsuA/RluB/E/F_N"/>
</dbReference>
<dbReference type="STRING" id="289003.SAMN05216190_110139"/>
<dbReference type="InterPro" id="IPR020097">
    <property type="entry name" value="PsdUridine_synth_TruA_a/b_dom"/>
</dbReference>
<evidence type="ECO:0000313" key="9">
    <source>
        <dbReference type="EMBL" id="SFP44663.1"/>
    </source>
</evidence>
<evidence type="ECO:0000259" key="8">
    <source>
        <dbReference type="Pfam" id="PF01416"/>
    </source>
</evidence>
<comment type="similarity">
    <text evidence="1 4 7">Belongs to the tRNA pseudouridine synthase TruA family.</text>
</comment>
<comment type="subunit">
    <text evidence="4">Homodimer.</text>
</comment>
<comment type="function">
    <text evidence="4">Formation of pseudouridine at positions 38, 39 and 40 in the anticodon stem and loop of transfer RNAs.</text>
</comment>
<dbReference type="Gene3D" id="3.30.70.660">
    <property type="entry name" value="Pseudouridine synthase I, catalytic domain, C-terminal subdomain"/>
    <property type="match status" value="1"/>
</dbReference>
<dbReference type="NCBIfam" id="TIGR00071">
    <property type="entry name" value="hisT_truA"/>
    <property type="match status" value="1"/>
</dbReference>
<evidence type="ECO:0000256" key="3">
    <source>
        <dbReference type="ARBA" id="ARBA00023235"/>
    </source>
</evidence>
<organism evidence="9 10">
    <name type="scientific">Pseudomonas borbori</name>
    <dbReference type="NCBI Taxonomy" id="289003"/>
    <lineage>
        <taxon>Bacteria</taxon>
        <taxon>Pseudomonadati</taxon>
        <taxon>Pseudomonadota</taxon>
        <taxon>Gammaproteobacteria</taxon>
        <taxon>Pseudomonadales</taxon>
        <taxon>Pseudomonadaceae</taxon>
        <taxon>Pseudomonas</taxon>
    </lineage>
</organism>
<evidence type="ECO:0000256" key="6">
    <source>
        <dbReference type="PIRSR" id="PIRSR001430-2"/>
    </source>
</evidence>
<reference evidence="10" key="1">
    <citation type="submission" date="2016-10" db="EMBL/GenBank/DDBJ databases">
        <authorList>
            <person name="Varghese N."/>
            <person name="Submissions S."/>
        </authorList>
    </citation>
    <scope>NUCLEOTIDE SEQUENCE [LARGE SCALE GENOMIC DNA]</scope>
    <source>
        <strain evidence="10">DSM 17834</strain>
    </source>
</reference>
<dbReference type="Pfam" id="PF01416">
    <property type="entry name" value="PseudoU_synth_1"/>
    <property type="match status" value="2"/>
</dbReference>
<feature type="active site" description="Nucleophile" evidence="4 5">
    <location>
        <position position="70"/>
    </location>
</feature>
<accession>A0A1I5QEJ8</accession>
<dbReference type="AlphaFoldDB" id="A0A1I5QEJ8"/>
<evidence type="ECO:0000256" key="4">
    <source>
        <dbReference type="HAMAP-Rule" id="MF_00171"/>
    </source>
</evidence>
<comment type="catalytic activity">
    <reaction evidence="4 7">
        <text>uridine(38/39/40) in tRNA = pseudouridine(38/39/40) in tRNA</text>
        <dbReference type="Rhea" id="RHEA:22376"/>
        <dbReference type="Rhea" id="RHEA-COMP:10085"/>
        <dbReference type="Rhea" id="RHEA-COMP:10087"/>
        <dbReference type="ChEBI" id="CHEBI:65314"/>
        <dbReference type="ChEBI" id="CHEBI:65315"/>
        <dbReference type="EC" id="5.4.99.12"/>
    </reaction>
</comment>
<evidence type="ECO:0000256" key="5">
    <source>
        <dbReference type="PIRSR" id="PIRSR001430-1"/>
    </source>
</evidence>
<sequence length="288" mass="31746">MSDAIPAAAADSAAVGIYRVALGVEYKGSRYRGFQRQRAGVPTIQGSLEKALSKVAGGAPVTLSCAGRTDALVHASAQVVHFDTPVERSTLAWVMGANRNLPVDISVVWAKLMPAHFDARFCAMARRYRYVIYNDQIRPAHMAEEVTWNHRPLDIGRMREAAQALVGTHDFSAFRARQCQAKSPIKTVHHLTLLEHGRFIVLDIRANAFLHHMVRNIAGVLMTIGAGERPVEWAREVLETGVRRTGGVTAHPYGLYLVQVDYPQEFDLPTRYLGPHFLSGLPDVTADA</sequence>
<dbReference type="RefSeq" id="WP_090500399.1">
    <property type="nucleotide sequence ID" value="NZ_FOWX01000010.1"/>
</dbReference>
<gene>
    <name evidence="4" type="primary">truA</name>
    <name evidence="9" type="ORF">SAMN05216190_110139</name>
</gene>
<dbReference type="InterPro" id="IPR020095">
    <property type="entry name" value="PsdUridine_synth_TruA_C"/>
</dbReference>
<evidence type="ECO:0000256" key="1">
    <source>
        <dbReference type="ARBA" id="ARBA00009375"/>
    </source>
</evidence>
<dbReference type="GO" id="GO:0003723">
    <property type="term" value="F:RNA binding"/>
    <property type="evidence" value="ECO:0007669"/>
    <property type="project" value="InterPro"/>
</dbReference>
<dbReference type="SUPFAM" id="SSF55120">
    <property type="entry name" value="Pseudouridine synthase"/>
    <property type="match status" value="1"/>
</dbReference>
<dbReference type="InterPro" id="IPR020103">
    <property type="entry name" value="PsdUridine_synth_cat_dom_sf"/>
</dbReference>
<dbReference type="GO" id="GO:0031119">
    <property type="term" value="P:tRNA pseudouridine synthesis"/>
    <property type="evidence" value="ECO:0007669"/>
    <property type="project" value="UniProtKB-UniRule"/>
</dbReference>
<dbReference type="OrthoDB" id="9811823at2"/>
<feature type="domain" description="Pseudouridine synthase I TruA alpha/beta" evidence="8">
    <location>
        <begin position="161"/>
        <end position="263"/>
    </location>
</feature>
<evidence type="ECO:0000256" key="7">
    <source>
        <dbReference type="RuleBase" id="RU003792"/>
    </source>
</evidence>
<dbReference type="InterPro" id="IPR001406">
    <property type="entry name" value="PsdUridine_synth_TruA"/>
</dbReference>
<dbReference type="PANTHER" id="PTHR11142">
    <property type="entry name" value="PSEUDOURIDYLATE SYNTHASE"/>
    <property type="match status" value="1"/>
</dbReference>
<dbReference type="PANTHER" id="PTHR11142:SF0">
    <property type="entry name" value="TRNA PSEUDOURIDINE SYNTHASE-LIKE 1"/>
    <property type="match status" value="1"/>
</dbReference>
<name>A0A1I5QEJ8_9PSED</name>
<dbReference type="Proteomes" id="UP000198784">
    <property type="component" value="Unassembled WGS sequence"/>
</dbReference>
<proteinExistence type="inferred from homology"/>
<keyword evidence="10" id="KW-1185">Reference proteome</keyword>
<dbReference type="PIRSF" id="PIRSF001430">
    <property type="entry name" value="tRNA_psdUrid_synth"/>
    <property type="match status" value="1"/>
</dbReference>
<comment type="caution">
    <text evidence="4">Lacks conserved residue(s) required for the propagation of feature annotation.</text>
</comment>
<dbReference type="HAMAP" id="MF_00171">
    <property type="entry name" value="TruA"/>
    <property type="match status" value="1"/>
</dbReference>
<dbReference type="EMBL" id="FOWX01000010">
    <property type="protein sequence ID" value="SFP44663.1"/>
    <property type="molecule type" value="Genomic_DNA"/>
</dbReference>
<dbReference type="GO" id="GO:0160147">
    <property type="term" value="F:tRNA pseudouridine(38-40) synthase activity"/>
    <property type="evidence" value="ECO:0007669"/>
    <property type="project" value="UniProtKB-EC"/>
</dbReference>
<dbReference type="FunFam" id="3.30.70.580:FF:000001">
    <property type="entry name" value="tRNA pseudouridine synthase A"/>
    <property type="match status" value="1"/>
</dbReference>
<dbReference type="CDD" id="cd02570">
    <property type="entry name" value="PseudoU_synth_EcTruA"/>
    <property type="match status" value="1"/>
</dbReference>
<keyword evidence="2 4" id="KW-0819">tRNA processing</keyword>
<feature type="domain" description="Pseudouridine synthase I TruA alpha/beta" evidence="8">
    <location>
        <begin position="25"/>
        <end position="121"/>
    </location>
</feature>
<protein>
    <recommendedName>
        <fullName evidence="4">tRNA pseudouridine synthase A</fullName>
        <ecNumber evidence="4">5.4.99.12</ecNumber>
    </recommendedName>
    <alternativeName>
        <fullName evidence="4">tRNA pseudouridine(38-40) synthase</fullName>
    </alternativeName>
    <alternativeName>
        <fullName evidence="4">tRNA pseudouridylate synthase I</fullName>
    </alternativeName>
    <alternativeName>
        <fullName evidence="4">tRNA-uridine isomerase I</fullName>
    </alternativeName>
</protein>
<keyword evidence="3 4" id="KW-0413">Isomerase</keyword>
<dbReference type="EC" id="5.4.99.12" evidence="4"/>
<feature type="binding site" evidence="4 6">
    <location>
        <position position="128"/>
    </location>
    <ligand>
        <name>substrate</name>
    </ligand>
</feature>
<dbReference type="Gene3D" id="3.30.70.580">
    <property type="entry name" value="Pseudouridine synthase I, catalytic domain, N-terminal subdomain"/>
    <property type="match status" value="1"/>
</dbReference>